<organism evidence="6 7">
    <name type="scientific">Proteiniphilum saccharofermentans</name>
    <dbReference type="NCBI Taxonomy" id="1642647"/>
    <lineage>
        <taxon>Bacteria</taxon>
        <taxon>Pseudomonadati</taxon>
        <taxon>Bacteroidota</taxon>
        <taxon>Bacteroidia</taxon>
        <taxon>Bacteroidales</taxon>
        <taxon>Dysgonomonadaceae</taxon>
        <taxon>Proteiniphilum</taxon>
    </lineage>
</organism>
<evidence type="ECO:0000313" key="7">
    <source>
        <dbReference type="Proteomes" id="UP000187464"/>
    </source>
</evidence>
<dbReference type="PANTHER" id="PTHR31339">
    <property type="entry name" value="PECTIN LYASE-RELATED"/>
    <property type="match status" value="1"/>
</dbReference>
<dbReference type="KEGG" id="psac:PSM36_2709"/>
<dbReference type="InterPro" id="IPR012334">
    <property type="entry name" value="Pectin_lyas_fold"/>
</dbReference>
<keyword evidence="3 4" id="KW-0326">Glycosidase</keyword>
<dbReference type="SUPFAM" id="SSF51126">
    <property type="entry name" value="Pectin lyase-like"/>
    <property type="match status" value="2"/>
</dbReference>
<evidence type="ECO:0000256" key="2">
    <source>
        <dbReference type="ARBA" id="ARBA00022801"/>
    </source>
</evidence>
<dbReference type="InterPro" id="IPR029058">
    <property type="entry name" value="AB_hydrolase_fold"/>
</dbReference>
<evidence type="ECO:0000256" key="4">
    <source>
        <dbReference type="RuleBase" id="RU361169"/>
    </source>
</evidence>
<evidence type="ECO:0000256" key="5">
    <source>
        <dbReference type="SAM" id="SignalP"/>
    </source>
</evidence>
<evidence type="ECO:0000256" key="1">
    <source>
        <dbReference type="ARBA" id="ARBA00008834"/>
    </source>
</evidence>
<dbReference type="Proteomes" id="UP000187464">
    <property type="component" value="Chromosome I"/>
</dbReference>
<keyword evidence="2 4" id="KW-0378">Hydrolase</keyword>
<protein>
    <submittedName>
        <fullName evidence="6">Putative polygalacturonase</fullName>
        <ecNumber evidence="6">3.2.1.15</ecNumber>
    </submittedName>
</protein>
<dbReference type="InterPro" id="IPR051801">
    <property type="entry name" value="GH28_Enzymes"/>
</dbReference>
<accession>A0A1R3TBY8</accession>
<dbReference type="STRING" id="1642647.PSM36_2709"/>
<dbReference type="InterPro" id="IPR011050">
    <property type="entry name" value="Pectin_lyase_fold/virulence"/>
</dbReference>
<sequence>MKYFQLSILFLFLFSSLSYADNVNMKLLGADDSGEKLNTQLINNTIADLSAKGGGTLYFPAGKYLTGAIKLKSHITIELESGAILLFSDNFDDYLPFVDMRYEGVMMKSFSPLLYAVEEENITIKGRGTIDGQGKKWWDEFYRVIVDLQKNGIKDLNKYQPLWDKENNTEELYRLTNSDYVNTLNRRFFRPPLFQTIRCENIRIEGITIVNSPFWTINPEFCENITVTGITINNPPSPNTDGINPSSCRNVHISDCHISVGDDCITIKSGRDEQARNLAIPCENITITNCTMLSGHGGVVIGSEVSGDVRKVVISNCVFDGTDRGIRLKSTRGRGGIVEEIRVSNIVMKNIQKEAIIMNLMYSKMDPEPVSERTPVFRNIHISNLTGTEVNKAIEVVGLEEMPVSDISFSNINIQSKQGATIENAKNVTLRDIRIDTSSPFRIAHSENVMMNNVWTGTPDNEKPLITVQDSKDLIIQGCFPMAGNRSFLRLDGKNEGVVLMNNYLKRVGEVLDKGSGDKNNPVYQTQQRFENRFERPLSEVLAEISERFNVRLSYDIDTIGKVLPYADFRIRSYSIEETLENILAPFDYKFVKQSDRHYKLKSYEYHRRTPEDGKKMLDYLASLYPDRKAWEERKKCLYTEVREKLGIDDLLVQRVHAKPILSKIRKYDGYTVQNFALETLPGLYVAGTIYTPLSKGKHALIICPNGHFADGRYRKDQQVRMGSLARMGAVCVGYDLFGWGESALQVGSEAHRSSAAHVIQAMNGIAILDYMLTRNDIDRERVGVNGGSGGGSQAVLLSVLDDRYTAMAPVVSLASHFDGGCPCESGLPVFLACGGTNNAELAAMFAPRPLLIVSDGGDWTASVPSLEYPYLKNMYALYDDAVGNVGNVHLEEEGHDFGFNKRKAVYDFFVSRFSLDRTKLDEGRITVEPQEALKSFDKDGELYPENAIRSFEQLQKYFR</sequence>
<feature type="chain" id="PRO_5013045709" evidence="5">
    <location>
        <begin position="21"/>
        <end position="960"/>
    </location>
</feature>
<dbReference type="PANTHER" id="PTHR31339:SF9">
    <property type="entry name" value="PLASMIN AND FIBRONECTIN-BINDING PROTEIN A"/>
    <property type="match status" value="1"/>
</dbReference>
<dbReference type="InterPro" id="IPR006626">
    <property type="entry name" value="PbH1"/>
</dbReference>
<evidence type="ECO:0000313" key="6">
    <source>
        <dbReference type="EMBL" id="SCD21505.1"/>
    </source>
</evidence>
<dbReference type="GO" id="GO:0004650">
    <property type="term" value="F:polygalacturonase activity"/>
    <property type="evidence" value="ECO:0007669"/>
    <property type="project" value="UniProtKB-EC"/>
</dbReference>
<dbReference type="GO" id="GO:0005975">
    <property type="term" value="P:carbohydrate metabolic process"/>
    <property type="evidence" value="ECO:0007669"/>
    <property type="project" value="InterPro"/>
</dbReference>
<keyword evidence="7" id="KW-1185">Reference proteome</keyword>
<dbReference type="Gene3D" id="2.160.20.10">
    <property type="entry name" value="Single-stranded right-handed beta-helix, Pectin lyase-like"/>
    <property type="match status" value="1"/>
</dbReference>
<proteinExistence type="inferred from homology"/>
<evidence type="ECO:0000256" key="3">
    <source>
        <dbReference type="ARBA" id="ARBA00023295"/>
    </source>
</evidence>
<name>A0A1R3TBY8_9BACT</name>
<comment type="similarity">
    <text evidence="1 4">Belongs to the glycosyl hydrolase 28 family.</text>
</comment>
<dbReference type="SUPFAM" id="SSF53474">
    <property type="entry name" value="alpha/beta-Hydrolases"/>
    <property type="match status" value="1"/>
</dbReference>
<dbReference type="ESTHER" id="9bact-a0a1r3tby8">
    <property type="family name" value="Pectin_methylesterase"/>
</dbReference>
<dbReference type="SMART" id="SM00710">
    <property type="entry name" value="PbH1"/>
    <property type="match status" value="5"/>
</dbReference>
<dbReference type="Pfam" id="PF00295">
    <property type="entry name" value="Glyco_hydro_28"/>
    <property type="match status" value="1"/>
</dbReference>
<dbReference type="InterPro" id="IPR000743">
    <property type="entry name" value="Glyco_hydro_28"/>
</dbReference>
<dbReference type="PROSITE" id="PS00502">
    <property type="entry name" value="POLYGALACTURONASE"/>
    <property type="match status" value="1"/>
</dbReference>
<keyword evidence="5" id="KW-0732">Signal</keyword>
<gene>
    <name evidence="6" type="ORF">PSM36_2709</name>
</gene>
<feature type="signal peptide" evidence="5">
    <location>
        <begin position="1"/>
        <end position="20"/>
    </location>
</feature>
<dbReference type="EMBL" id="LT605205">
    <property type="protein sequence ID" value="SCD21505.1"/>
    <property type="molecule type" value="Genomic_DNA"/>
</dbReference>
<reference evidence="7" key="1">
    <citation type="submission" date="2016-08" db="EMBL/GenBank/DDBJ databases">
        <authorList>
            <person name="Wibberg D."/>
        </authorList>
    </citation>
    <scope>NUCLEOTIDE SEQUENCE [LARGE SCALE GENOMIC DNA]</scope>
</reference>
<dbReference type="Gene3D" id="3.40.50.1820">
    <property type="entry name" value="alpha/beta hydrolase"/>
    <property type="match status" value="1"/>
</dbReference>
<dbReference type="EC" id="3.2.1.15" evidence="6"/>
<dbReference type="AlphaFoldDB" id="A0A1R3TBY8"/>